<dbReference type="EC" id="4.1.1.112" evidence="2"/>
<keyword evidence="2" id="KW-0456">Lyase</keyword>
<dbReference type="PANTHER" id="PTHR33254">
    <property type="entry name" value="4-HYDROXY-4-METHYL-2-OXOGLUTARATE ALDOLASE 3-RELATED"/>
    <property type="match status" value="1"/>
</dbReference>
<comment type="cofactor">
    <cofactor evidence="1">
        <name>Mg(2+)</name>
        <dbReference type="ChEBI" id="CHEBI:18420"/>
    </cofactor>
</comment>
<dbReference type="NCBIfam" id="NF009134">
    <property type="entry name" value="PRK12487.1"/>
    <property type="match status" value="1"/>
</dbReference>
<reference evidence="3 4" key="1">
    <citation type="submission" date="2006-03" db="EMBL/GenBank/DDBJ databases">
        <authorList>
            <person name="Pinhassi J."/>
            <person name="Pedros-Alio C."/>
            <person name="Ferriera S."/>
            <person name="Johnson J."/>
            <person name="Kravitz S."/>
            <person name="Halpern A."/>
            <person name="Remington K."/>
            <person name="Beeson K."/>
            <person name="Tran B."/>
            <person name="Rogers Y.-H."/>
            <person name="Friedman R."/>
            <person name="Venter J.C."/>
        </authorList>
    </citation>
    <scope>NUCLEOTIDE SEQUENCE [LARGE SCALE GENOMIC DNA]</scope>
    <source>
        <strain evidence="3 4">RED65</strain>
    </source>
</reference>
<comment type="caution">
    <text evidence="3">The sequence shown here is derived from an EMBL/GenBank/DDBJ whole genome shotgun (WGS) entry which is preliminary data.</text>
</comment>
<evidence type="ECO:0000256" key="2">
    <source>
        <dbReference type="RuleBase" id="RU004338"/>
    </source>
</evidence>
<dbReference type="Gene3D" id="3.50.30.40">
    <property type="entry name" value="Ribonuclease E inhibitor RraA/RraA-like"/>
    <property type="match status" value="1"/>
</dbReference>
<feature type="binding site" evidence="1">
    <location>
        <begin position="75"/>
        <end position="78"/>
    </location>
    <ligand>
        <name>substrate</name>
    </ligand>
</feature>
<dbReference type="SUPFAM" id="SSF89562">
    <property type="entry name" value="RraA-like"/>
    <property type="match status" value="1"/>
</dbReference>
<comment type="similarity">
    <text evidence="2">Belongs to the class II aldolase/RraA-like family.</text>
</comment>
<organism evidence="3 4">
    <name type="scientific">Bermanella marisrubri</name>
    <dbReference type="NCBI Taxonomy" id="207949"/>
    <lineage>
        <taxon>Bacteria</taxon>
        <taxon>Pseudomonadati</taxon>
        <taxon>Pseudomonadota</taxon>
        <taxon>Gammaproteobacteria</taxon>
        <taxon>Oceanospirillales</taxon>
        <taxon>Oceanospirillaceae</taxon>
        <taxon>Bermanella</taxon>
    </lineage>
</organism>
<dbReference type="Proteomes" id="UP000004263">
    <property type="component" value="Unassembled WGS sequence"/>
</dbReference>
<dbReference type="GO" id="GO:0008948">
    <property type="term" value="F:oxaloacetate decarboxylase activity"/>
    <property type="evidence" value="ECO:0007669"/>
    <property type="project" value="UniProtKB-EC"/>
</dbReference>
<keyword evidence="1 2" id="KW-0479">Metal-binding</keyword>
<dbReference type="EC" id="4.1.3.17" evidence="2"/>
<gene>
    <name evidence="3" type="ORF">RED65_07049</name>
</gene>
<protein>
    <recommendedName>
        <fullName evidence="2">4-hydroxy-4-methyl-2-oxoglutarate aldolase</fullName>
        <shortName evidence="2">HMG aldolase</shortName>
        <ecNumber evidence="2">4.1.1.112</ecNumber>
        <ecNumber evidence="2">4.1.3.17</ecNumber>
    </recommendedName>
    <alternativeName>
        <fullName evidence="2">Oxaloacetate decarboxylase</fullName>
    </alternativeName>
</protein>
<evidence type="ECO:0000313" key="3">
    <source>
        <dbReference type="EMBL" id="EAT10829.1"/>
    </source>
</evidence>
<dbReference type="GO" id="GO:0046872">
    <property type="term" value="F:metal ion binding"/>
    <property type="evidence" value="ECO:0007669"/>
    <property type="project" value="UniProtKB-KW"/>
</dbReference>
<dbReference type="PANTHER" id="PTHR33254:SF29">
    <property type="entry name" value="REGULATOR OF RIBONUCLEASE ACTIVITY A"/>
    <property type="match status" value="1"/>
</dbReference>
<evidence type="ECO:0000313" key="4">
    <source>
        <dbReference type="Proteomes" id="UP000004263"/>
    </source>
</evidence>
<dbReference type="NCBIfam" id="NF006875">
    <property type="entry name" value="PRK09372.1"/>
    <property type="match status" value="1"/>
</dbReference>
<dbReference type="OrthoDB" id="943692at2"/>
<feature type="binding site" evidence="1">
    <location>
        <position position="98"/>
    </location>
    <ligand>
        <name>Mg(2+)</name>
        <dbReference type="ChEBI" id="CHEBI:18420"/>
    </ligand>
</feature>
<dbReference type="GO" id="GO:0047443">
    <property type="term" value="F:4-hydroxy-4-methyl-2-oxoglutarate aldolase activity"/>
    <property type="evidence" value="ECO:0007669"/>
    <property type="project" value="UniProtKB-EC"/>
</dbReference>
<dbReference type="InterPro" id="IPR036704">
    <property type="entry name" value="RraA/RraA-like_sf"/>
</dbReference>
<dbReference type="AlphaFoldDB" id="Q1MY00"/>
<keyword evidence="1" id="KW-0460">Magnesium</keyword>
<dbReference type="EMBL" id="AAQH01000031">
    <property type="protein sequence ID" value="EAT10829.1"/>
    <property type="molecule type" value="Genomic_DNA"/>
</dbReference>
<dbReference type="InterPro" id="IPR010203">
    <property type="entry name" value="RraA"/>
</dbReference>
<dbReference type="HOGENOM" id="CLU_072626_4_0_6"/>
<dbReference type="InterPro" id="IPR005493">
    <property type="entry name" value="RraA/RraA-like"/>
</dbReference>
<comment type="cofactor">
    <cofactor evidence="2">
        <name>a divalent metal cation</name>
        <dbReference type="ChEBI" id="CHEBI:60240"/>
    </cofactor>
</comment>
<dbReference type="GO" id="GO:0008428">
    <property type="term" value="F:ribonuclease inhibitor activity"/>
    <property type="evidence" value="ECO:0007669"/>
    <property type="project" value="InterPro"/>
</dbReference>
<proteinExistence type="inferred from homology"/>
<keyword evidence="4" id="KW-1185">Reference proteome</keyword>
<dbReference type="GO" id="GO:0051252">
    <property type="term" value="P:regulation of RNA metabolic process"/>
    <property type="evidence" value="ECO:0007669"/>
    <property type="project" value="InterPro"/>
</dbReference>
<comment type="function">
    <text evidence="2">Catalyzes the aldol cleavage of 4-hydroxy-4-methyl-2-oxoglutarate (HMG) into 2 molecules of pyruvate. Also contains a secondary oxaloacetate (OAA) decarboxylase activity due to the common pyruvate enolate transition state formed following C-C bond cleavage in the retro-aldol and decarboxylation reactions.</text>
</comment>
<dbReference type="Pfam" id="PF03737">
    <property type="entry name" value="RraA-like"/>
    <property type="match status" value="1"/>
</dbReference>
<name>Q1MY00_9GAMM</name>
<comment type="subunit">
    <text evidence="2">Homotrimer.</text>
</comment>
<feature type="binding site" evidence="1">
    <location>
        <position position="97"/>
    </location>
    <ligand>
        <name>substrate</name>
    </ligand>
</feature>
<dbReference type="STRING" id="207949.RED65_07049"/>
<accession>Q1MY00</accession>
<dbReference type="RefSeq" id="WP_007016790.1">
    <property type="nucleotide sequence ID" value="NZ_AAQH01000031.1"/>
</dbReference>
<dbReference type="CDD" id="cd16841">
    <property type="entry name" value="RraA_family"/>
    <property type="match status" value="1"/>
</dbReference>
<comment type="catalytic activity">
    <reaction evidence="2">
        <text>4-hydroxy-4-methyl-2-oxoglutarate = 2 pyruvate</text>
        <dbReference type="Rhea" id="RHEA:22748"/>
        <dbReference type="ChEBI" id="CHEBI:15361"/>
        <dbReference type="ChEBI" id="CHEBI:58276"/>
        <dbReference type="EC" id="4.1.3.17"/>
    </reaction>
</comment>
<sequence>MTNYVTPDLCDEYPEVEVLEPMFNNYGGRESFGGEVVTIKCHEDNSLVKENVDKPGQGKVMVVDGGGSLRNAMLGDMLAEKAAKNGWEGIIINGCIRDVDVIMETNLGVQALATNPRKTEKKGIGEMNIPVKFAGVHIKPGQFIYADNNGIIVSDKKLEMPA</sequence>
<evidence type="ECO:0000256" key="1">
    <source>
        <dbReference type="PIRSR" id="PIRSR605493-1"/>
    </source>
</evidence>
<dbReference type="NCBIfam" id="TIGR01935">
    <property type="entry name" value="NOT-MenG"/>
    <property type="match status" value="1"/>
</dbReference>
<comment type="catalytic activity">
    <reaction evidence="2">
        <text>oxaloacetate + H(+) = pyruvate + CO2</text>
        <dbReference type="Rhea" id="RHEA:15641"/>
        <dbReference type="ChEBI" id="CHEBI:15361"/>
        <dbReference type="ChEBI" id="CHEBI:15378"/>
        <dbReference type="ChEBI" id="CHEBI:16452"/>
        <dbReference type="ChEBI" id="CHEBI:16526"/>
        <dbReference type="EC" id="4.1.1.112"/>
    </reaction>
</comment>